<keyword evidence="3" id="KW-1185">Reference proteome</keyword>
<proteinExistence type="predicted"/>
<dbReference type="OrthoDB" id="3218228at2"/>
<dbReference type="SMART" id="SM00943">
    <property type="entry name" value="Prim-Pol"/>
    <property type="match status" value="1"/>
</dbReference>
<dbReference type="AlphaFoldDB" id="A0A511DNX2"/>
<evidence type="ECO:0000313" key="3">
    <source>
        <dbReference type="Proteomes" id="UP000321685"/>
    </source>
</evidence>
<feature type="domain" description="DNA primase/polymerase bifunctional N-terminal" evidence="1">
    <location>
        <begin position="9"/>
        <end position="111"/>
    </location>
</feature>
<dbReference type="Proteomes" id="UP000321685">
    <property type="component" value="Unassembled WGS sequence"/>
</dbReference>
<dbReference type="RefSeq" id="WP_147114689.1">
    <property type="nucleotide sequence ID" value="NZ_BJVJ01000095.1"/>
</dbReference>
<dbReference type="EMBL" id="BJVJ01000095">
    <property type="protein sequence ID" value="GEL26521.1"/>
    <property type="molecule type" value="Genomic_DNA"/>
</dbReference>
<accession>A0A511DNX2</accession>
<reference evidence="2 3" key="1">
    <citation type="submission" date="2019-07" db="EMBL/GenBank/DDBJ databases">
        <title>Whole genome shotgun sequence of Pseudonocardia sulfidoxydans NBRC 16205.</title>
        <authorList>
            <person name="Hosoyama A."/>
            <person name="Uohara A."/>
            <person name="Ohji S."/>
            <person name="Ichikawa N."/>
        </authorList>
    </citation>
    <scope>NUCLEOTIDE SEQUENCE [LARGE SCALE GENOMIC DNA]</scope>
    <source>
        <strain evidence="2 3">NBRC 16205</strain>
    </source>
</reference>
<evidence type="ECO:0000313" key="2">
    <source>
        <dbReference type="EMBL" id="GEL26521.1"/>
    </source>
</evidence>
<comment type="caution">
    <text evidence="2">The sequence shown here is derived from an EMBL/GenBank/DDBJ whole genome shotgun (WGS) entry which is preliminary data.</text>
</comment>
<name>A0A511DNX2_9PSEU</name>
<sequence length="112" mass="12381">MAEQLLHAALAHAARGWRVFPLRPNDQRPAIRDWDARATSDPSRIRRAWTRSPRLNVGIACGPSNLVVIDLDTSGHGSVRPAEWDRPGIRDGVDVLATLAADNCEPLPWETL</sequence>
<dbReference type="Pfam" id="PF09250">
    <property type="entry name" value="Prim-Pol"/>
    <property type="match status" value="1"/>
</dbReference>
<dbReference type="Gene3D" id="3.30.720.160">
    <property type="entry name" value="Bifunctional DNA primase/polymerase, N-terminal"/>
    <property type="match status" value="1"/>
</dbReference>
<protein>
    <recommendedName>
        <fullName evidence="1">DNA primase/polymerase bifunctional N-terminal domain-containing protein</fullName>
    </recommendedName>
</protein>
<evidence type="ECO:0000259" key="1">
    <source>
        <dbReference type="SMART" id="SM00943"/>
    </source>
</evidence>
<dbReference type="SUPFAM" id="SSF56747">
    <property type="entry name" value="Prim-pol domain"/>
    <property type="match status" value="1"/>
</dbReference>
<gene>
    <name evidence="2" type="ORF">PSU4_54750</name>
</gene>
<organism evidence="2 3">
    <name type="scientific">Pseudonocardia sulfidoxydans NBRC 16205</name>
    <dbReference type="NCBI Taxonomy" id="1223511"/>
    <lineage>
        <taxon>Bacteria</taxon>
        <taxon>Bacillati</taxon>
        <taxon>Actinomycetota</taxon>
        <taxon>Actinomycetes</taxon>
        <taxon>Pseudonocardiales</taxon>
        <taxon>Pseudonocardiaceae</taxon>
        <taxon>Pseudonocardia</taxon>
    </lineage>
</organism>
<dbReference type="InterPro" id="IPR015330">
    <property type="entry name" value="DNA_primase/pol_bifunc_N"/>
</dbReference>